<reference evidence="9 10" key="1">
    <citation type="submission" date="2020-10" db="EMBL/GenBank/DDBJ databases">
        <title>Aquamicrobium zhengzhouensis sp. nov., a exopolysaccharide producing bacterium isolated from farmland soil.</title>
        <authorList>
            <person name="Wang X."/>
        </authorList>
    </citation>
    <scope>NUCLEOTIDE SEQUENCE [LARGE SCALE GENOMIC DNA]</scope>
    <source>
        <strain evidence="10">cd-1</strain>
    </source>
</reference>
<dbReference type="EMBL" id="JADGMQ010000001">
    <property type="protein sequence ID" value="MBI1619241.1"/>
    <property type="molecule type" value="Genomic_DNA"/>
</dbReference>
<evidence type="ECO:0000256" key="7">
    <source>
        <dbReference type="SAM" id="Phobius"/>
    </source>
</evidence>
<keyword evidence="3 7" id="KW-0812">Transmembrane</keyword>
<dbReference type="PANTHER" id="PTHR32309:SF31">
    <property type="entry name" value="CAPSULAR EXOPOLYSACCHARIDE FAMILY"/>
    <property type="match status" value="1"/>
</dbReference>
<evidence type="ECO:0000256" key="4">
    <source>
        <dbReference type="ARBA" id="ARBA00022989"/>
    </source>
</evidence>
<evidence type="ECO:0000256" key="3">
    <source>
        <dbReference type="ARBA" id="ARBA00022692"/>
    </source>
</evidence>
<feature type="transmembrane region" description="Helical" evidence="7">
    <location>
        <begin position="469"/>
        <end position="489"/>
    </location>
</feature>
<gene>
    <name evidence="9" type="ORF">IOD40_00995</name>
</gene>
<evidence type="ECO:0000256" key="2">
    <source>
        <dbReference type="ARBA" id="ARBA00022475"/>
    </source>
</evidence>
<dbReference type="PANTHER" id="PTHR32309">
    <property type="entry name" value="TYROSINE-PROTEIN KINASE"/>
    <property type="match status" value="1"/>
</dbReference>
<comment type="subcellular location">
    <subcellularLocation>
        <location evidence="1">Cell membrane</location>
        <topology evidence="1">Multi-pass membrane protein</topology>
    </subcellularLocation>
</comment>
<feature type="transmembrane region" description="Helical" evidence="7">
    <location>
        <begin position="20"/>
        <end position="38"/>
    </location>
</feature>
<evidence type="ECO:0000256" key="6">
    <source>
        <dbReference type="SAM" id="Coils"/>
    </source>
</evidence>
<keyword evidence="10" id="KW-1185">Reference proteome</keyword>
<keyword evidence="5 7" id="KW-0472">Membrane</keyword>
<evidence type="ECO:0000259" key="8">
    <source>
        <dbReference type="Pfam" id="PF02706"/>
    </source>
</evidence>
<sequence>MTDSDIRFYFSILLSRLPHILGISIVVAGIALTIAYLMPTVYGASAKILVEPPQIPAEMAKPTVQTHPLEQLQIIQQEITRRENLLELAERLDIFGDAAARLSEGEIVENLRARTEFALVPADTQGATIFSVSFQAREPELSARVVNELVSIILEKNMDMRASKAGDTLEFFDKEVARLARELEAHDEAVLEFRNANINALPDSVEFRRNQLSNLQERMLLLEREESSLRVRRTNLVRIFETTGQVTSNGPVSLEQEMLRDLKRSLSEQLSIFSEDSPKIVALRARIVGLQDEVQKSQSAHKSDGVMSDLDLQLSDIDERLAFIEREKTSITKNLGDLARTIEATPQNETTLNGLERHRANIQAQYTNAVAKLAEASTGEQIEIRAKAGRFTLVEPATPPESRVSPNRKRIAGMGVAMGIFLAMGAVIALELMNRTVRRPTDLGDILEEPLLGTVPYIWTPGEQQRRQLHLSVSLTAAICALMAIAATIHHFREPLAATFENIIESLDSSRLM</sequence>
<evidence type="ECO:0000256" key="1">
    <source>
        <dbReference type="ARBA" id="ARBA00004651"/>
    </source>
</evidence>
<dbReference type="InterPro" id="IPR050445">
    <property type="entry name" value="Bact_polysacc_biosynth/exp"/>
</dbReference>
<dbReference type="InterPro" id="IPR003856">
    <property type="entry name" value="LPS_length_determ_N"/>
</dbReference>
<evidence type="ECO:0000313" key="9">
    <source>
        <dbReference type="EMBL" id="MBI1619241.1"/>
    </source>
</evidence>
<evidence type="ECO:0000313" key="10">
    <source>
        <dbReference type="Proteomes" id="UP000601789"/>
    </source>
</evidence>
<comment type="caution">
    <text evidence="9">The sequence shown here is derived from an EMBL/GenBank/DDBJ whole genome shotgun (WGS) entry which is preliminary data.</text>
</comment>
<organism evidence="9 10">
    <name type="scientific">Aquamicrobium zhengzhouense</name>
    <dbReference type="NCBI Taxonomy" id="2781738"/>
    <lineage>
        <taxon>Bacteria</taxon>
        <taxon>Pseudomonadati</taxon>
        <taxon>Pseudomonadota</taxon>
        <taxon>Alphaproteobacteria</taxon>
        <taxon>Hyphomicrobiales</taxon>
        <taxon>Phyllobacteriaceae</taxon>
        <taxon>Aquamicrobium</taxon>
    </lineage>
</organism>
<accession>A0ABS0S974</accession>
<proteinExistence type="predicted"/>
<dbReference type="Proteomes" id="UP000601789">
    <property type="component" value="Unassembled WGS sequence"/>
</dbReference>
<keyword evidence="2" id="KW-1003">Cell membrane</keyword>
<keyword evidence="6" id="KW-0175">Coiled coil</keyword>
<feature type="domain" description="Polysaccharide chain length determinant N-terminal" evidence="8">
    <location>
        <begin position="5"/>
        <end position="78"/>
    </location>
</feature>
<feature type="coiled-coil region" evidence="6">
    <location>
        <begin position="169"/>
        <end position="232"/>
    </location>
</feature>
<feature type="transmembrane region" description="Helical" evidence="7">
    <location>
        <begin position="411"/>
        <end position="430"/>
    </location>
</feature>
<protein>
    <submittedName>
        <fullName evidence="9">Lipopolysaccharide biosynthesis protein</fullName>
    </submittedName>
</protein>
<name>A0ABS0S974_9HYPH</name>
<dbReference type="Pfam" id="PF02706">
    <property type="entry name" value="Wzz"/>
    <property type="match status" value="1"/>
</dbReference>
<keyword evidence="4 7" id="KW-1133">Transmembrane helix</keyword>
<feature type="coiled-coil region" evidence="6">
    <location>
        <begin position="280"/>
        <end position="327"/>
    </location>
</feature>
<evidence type="ECO:0000256" key="5">
    <source>
        <dbReference type="ARBA" id="ARBA00023136"/>
    </source>
</evidence>